<dbReference type="RefSeq" id="WP_123609198.1">
    <property type="nucleotide sequence ID" value="NZ_RJVG01000004.1"/>
</dbReference>
<reference evidence="3 4" key="1">
    <citation type="submission" date="2018-11" db="EMBL/GenBank/DDBJ databases">
        <title>Genomic Encyclopedia of Type Strains, Phase IV (KMG-IV): sequencing the most valuable type-strain genomes for metagenomic binning, comparative biology and taxonomic classification.</title>
        <authorList>
            <person name="Goeker M."/>
        </authorList>
    </citation>
    <scope>NUCLEOTIDE SEQUENCE [LARGE SCALE GENOMIC DNA]</scope>
    <source>
        <strain evidence="3 4">DSM 26537</strain>
    </source>
</reference>
<dbReference type="EMBL" id="RJVG01000004">
    <property type="protein sequence ID" value="ROR28701.1"/>
    <property type="molecule type" value="Genomic_DNA"/>
</dbReference>
<name>A0A3N1XRD0_9FIRM</name>
<gene>
    <name evidence="3" type="ORF">EDD66_104289</name>
</gene>
<keyword evidence="1" id="KW-0812">Transmembrane</keyword>
<feature type="transmembrane region" description="Helical" evidence="1">
    <location>
        <begin position="26"/>
        <end position="45"/>
    </location>
</feature>
<dbReference type="OrthoDB" id="10000331at2"/>
<accession>A0A3N1XRD0</accession>
<proteinExistence type="predicted"/>
<sequence length="75" mass="8224">MNALMYLKLCAEVKLAKFLRDEKGEVNIVATVVLIGIAVVLALAFKGQIEELLTDLFTKIFKTTGDVTKDANVSH</sequence>
<keyword evidence="3" id="KW-0969">Cilium</keyword>
<keyword evidence="3" id="KW-0282">Flagellum</keyword>
<comment type="caution">
    <text evidence="3">The sequence shown here is derived from an EMBL/GenBank/DDBJ whole genome shotgun (WGS) entry which is preliminary data.</text>
</comment>
<evidence type="ECO:0000256" key="1">
    <source>
        <dbReference type="SAM" id="Phobius"/>
    </source>
</evidence>
<evidence type="ECO:0000259" key="2">
    <source>
        <dbReference type="Pfam" id="PF16982"/>
    </source>
</evidence>
<organism evidence="3 4">
    <name type="scientific">Mobilisporobacter senegalensis</name>
    <dbReference type="NCBI Taxonomy" id="1329262"/>
    <lineage>
        <taxon>Bacteria</taxon>
        <taxon>Bacillati</taxon>
        <taxon>Bacillota</taxon>
        <taxon>Clostridia</taxon>
        <taxon>Lachnospirales</taxon>
        <taxon>Lachnospiraceae</taxon>
        <taxon>Mobilisporobacter</taxon>
    </lineage>
</organism>
<dbReference type="Pfam" id="PF16982">
    <property type="entry name" value="Flp1_like"/>
    <property type="match status" value="1"/>
</dbReference>
<keyword evidence="3" id="KW-0966">Cell projection</keyword>
<keyword evidence="1" id="KW-1133">Transmembrane helix</keyword>
<dbReference type="InterPro" id="IPR013373">
    <property type="entry name" value="Flagellin/pilin_N_arc"/>
</dbReference>
<dbReference type="InterPro" id="IPR031564">
    <property type="entry name" value="Flp1-like"/>
</dbReference>
<dbReference type="NCBIfam" id="TIGR02537">
    <property type="entry name" value="arch_flag_Nterm"/>
    <property type="match status" value="1"/>
</dbReference>
<dbReference type="AlphaFoldDB" id="A0A3N1XRD0"/>
<dbReference type="Proteomes" id="UP000273083">
    <property type="component" value="Unassembled WGS sequence"/>
</dbReference>
<protein>
    <submittedName>
        <fullName evidence="3">Flagellin-like protein</fullName>
    </submittedName>
</protein>
<keyword evidence="4" id="KW-1185">Reference proteome</keyword>
<evidence type="ECO:0000313" key="3">
    <source>
        <dbReference type="EMBL" id="ROR28701.1"/>
    </source>
</evidence>
<keyword evidence="1" id="KW-0472">Membrane</keyword>
<feature type="domain" description="Putative Flagellin Flp1-like" evidence="2">
    <location>
        <begin position="17"/>
        <end position="64"/>
    </location>
</feature>
<evidence type="ECO:0000313" key="4">
    <source>
        <dbReference type="Proteomes" id="UP000273083"/>
    </source>
</evidence>